<dbReference type="Proteomes" id="UP000035088">
    <property type="component" value="Unassembled WGS sequence"/>
</dbReference>
<accession>G7H0Q1</accession>
<reference evidence="4 5" key="1">
    <citation type="submission" date="2011-11" db="EMBL/GenBank/DDBJ databases">
        <title>Whole genome shotgun sequence of Gordonia araii NBRC 100433.</title>
        <authorList>
            <person name="Yoshida Y."/>
            <person name="Hosoyama A."/>
            <person name="Tsuchikane K."/>
            <person name="Katsumata H."/>
            <person name="Yamazaki S."/>
            <person name="Fujita N."/>
        </authorList>
    </citation>
    <scope>NUCLEOTIDE SEQUENCE [LARGE SCALE GENOMIC DNA]</scope>
    <source>
        <strain evidence="4 5">NBRC 100433</strain>
    </source>
</reference>
<evidence type="ECO:0000313" key="4">
    <source>
        <dbReference type="EMBL" id="GAB09426.1"/>
    </source>
</evidence>
<comment type="caution">
    <text evidence="4">The sequence shown here is derived from an EMBL/GenBank/DDBJ whole genome shotgun (WGS) entry which is preliminary data.</text>
</comment>
<sequence>MRRTQIAAVLGAGAIALLLPACSSVDNPIADGGDASIKVDGKELNLADKTVGCVTGDGRVNIGVGSEAGKSAIAAVVTEGDNPQVISVGLGAIDGVTLGFVQGIPGGGSATVKKVLKTYTITGEATGINMSNPLQPSKKSFEFKVRCP</sequence>
<dbReference type="OrthoDB" id="4376250at2"/>
<dbReference type="Pfam" id="PF05481">
    <property type="entry name" value="Myco_19_kDa"/>
    <property type="match status" value="1"/>
</dbReference>
<evidence type="ECO:0000256" key="2">
    <source>
        <dbReference type="ARBA" id="ARBA00023136"/>
    </source>
</evidence>
<keyword evidence="5" id="KW-1185">Reference proteome</keyword>
<dbReference type="GO" id="GO:0016020">
    <property type="term" value="C:membrane"/>
    <property type="evidence" value="ECO:0007669"/>
    <property type="project" value="InterPro"/>
</dbReference>
<evidence type="ECO:0000256" key="3">
    <source>
        <dbReference type="SAM" id="SignalP"/>
    </source>
</evidence>
<gene>
    <name evidence="4" type="ORF">GOARA_036_01580</name>
</gene>
<protein>
    <recommendedName>
        <fullName evidence="6">Lipoprotein LpqH</fullName>
    </recommendedName>
</protein>
<evidence type="ECO:0000313" key="5">
    <source>
        <dbReference type="Proteomes" id="UP000035088"/>
    </source>
</evidence>
<keyword evidence="3" id="KW-0732">Signal</keyword>
<feature type="chain" id="PRO_5038856917" description="Lipoprotein LpqH" evidence="3">
    <location>
        <begin position="24"/>
        <end position="148"/>
    </location>
</feature>
<dbReference type="EMBL" id="BAEE01000036">
    <property type="protein sequence ID" value="GAB09426.1"/>
    <property type="molecule type" value="Genomic_DNA"/>
</dbReference>
<proteinExistence type="predicted"/>
<evidence type="ECO:0008006" key="6">
    <source>
        <dbReference type="Google" id="ProtNLM"/>
    </source>
</evidence>
<dbReference type="AlphaFoldDB" id="G7H0Q1"/>
<organism evidence="4 5">
    <name type="scientific">Gordonia araii NBRC 100433</name>
    <dbReference type="NCBI Taxonomy" id="1073574"/>
    <lineage>
        <taxon>Bacteria</taxon>
        <taxon>Bacillati</taxon>
        <taxon>Actinomycetota</taxon>
        <taxon>Actinomycetes</taxon>
        <taxon>Mycobacteriales</taxon>
        <taxon>Gordoniaceae</taxon>
        <taxon>Gordonia</taxon>
    </lineage>
</organism>
<name>G7H0Q1_9ACTN</name>
<feature type="signal peptide" evidence="3">
    <location>
        <begin position="1"/>
        <end position="23"/>
    </location>
</feature>
<dbReference type="STRING" id="1073574.GOARA_036_01580"/>
<keyword evidence="1" id="KW-1003">Cell membrane</keyword>
<keyword evidence="2" id="KW-0472">Membrane</keyword>
<dbReference type="RefSeq" id="WP_007321502.1">
    <property type="nucleotide sequence ID" value="NZ_BAEE01000036.1"/>
</dbReference>
<evidence type="ECO:0000256" key="1">
    <source>
        <dbReference type="ARBA" id="ARBA00022475"/>
    </source>
</evidence>
<dbReference type="InterPro" id="IPR008691">
    <property type="entry name" value="LpqH"/>
</dbReference>